<keyword evidence="4" id="KW-1185">Reference proteome</keyword>
<comment type="caution">
    <text evidence="3">The sequence shown here is derived from an EMBL/GenBank/DDBJ whole genome shotgun (WGS) entry which is preliminary data.</text>
</comment>
<keyword evidence="1" id="KW-0812">Transmembrane</keyword>
<dbReference type="InterPro" id="IPR025588">
    <property type="entry name" value="YcxB-like_C"/>
</dbReference>
<evidence type="ECO:0000256" key="1">
    <source>
        <dbReference type="SAM" id="Phobius"/>
    </source>
</evidence>
<feature type="domain" description="YcxB-like C-terminal" evidence="2">
    <location>
        <begin position="1"/>
        <end position="34"/>
    </location>
</feature>
<protein>
    <submittedName>
        <fullName evidence="3">YcxB family protein</fullName>
    </submittedName>
</protein>
<feature type="transmembrane region" description="Helical" evidence="1">
    <location>
        <begin position="64"/>
        <end position="85"/>
    </location>
</feature>
<reference evidence="3 4" key="1">
    <citation type="submission" date="2023-06" db="EMBL/GenBank/DDBJ databases">
        <title>Aquibacillus rhizosphaerae LR5S19.</title>
        <authorList>
            <person name="Sun J.-Q."/>
        </authorList>
    </citation>
    <scope>NUCLEOTIDE SEQUENCE [LARGE SCALE GENOMIC DNA]</scope>
    <source>
        <strain evidence="3 4">LR5S19</strain>
    </source>
</reference>
<evidence type="ECO:0000313" key="3">
    <source>
        <dbReference type="EMBL" id="MDL4841765.1"/>
    </source>
</evidence>
<dbReference type="RefSeq" id="WP_285933049.1">
    <property type="nucleotide sequence ID" value="NZ_JASTZU010000048.1"/>
</dbReference>
<dbReference type="EMBL" id="JASTZU010000048">
    <property type="protein sequence ID" value="MDL4841765.1"/>
    <property type="molecule type" value="Genomic_DNA"/>
</dbReference>
<dbReference type="Pfam" id="PF14317">
    <property type="entry name" value="YcxB"/>
    <property type="match status" value="1"/>
</dbReference>
<name>A0ABT7LB30_9BACI</name>
<keyword evidence="1" id="KW-1133">Transmembrane helix</keyword>
<proteinExistence type="predicted"/>
<evidence type="ECO:0000259" key="2">
    <source>
        <dbReference type="Pfam" id="PF14317"/>
    </source>
</evidence>
<accession>A0ABT7LB30</accession>
<dbReference type="Proteomes" id="UP001235343">
    <property type="component" value="Unassembled WGS sequence"/>
</dbReference>
<gene>
    <name evidence="3" type="ORF">QQS35_15095</name>
</gene>
<sequence length="303" mass="35044">MKWTDVHQVIEDESYYFIYISDSKCFTIPKACMDVDTNEVVKRILGEHVIPYIQHHSQPISNTLVKIGVIFIISILGLLLFARWLDNSIYILEQDAYDLFVGIENNAKLDELSNLTLKESVILNEIQQVERKAYSISGKNQKQAELGRIEGLLYHANELLIDRDKIKRIFSREEGEYWKINNISVEYVSDYFMTISYGNLGANSPETERKVDYLKIEAHMVSNENADILFKEEELIKDTPTDLTEDKEIGIYGTFYQLHEGESPTNPNGETIGINDIADIYILVQWKNKMTDELQEEKIVFVP</sequence>
<evidence type="ECO:0000313" key="4">
    <source>
        <dbReference type="Proteomes" id="UP001235343"/>
    </source>
</evidence>
<keyword evidence="1" id="KW-0472">Membrane</keyword>
<organism evidence="3 4">
    <name type="scientific">Aquibacillus rhizosphaerae</name>
    <dbReference type="NCBI Taxonomy" id="3051431"/>
    <lineage>
        <taxon>Bacteria</taxon>
        <taxon>Bacillati</taxon>
        <taxon>Bacillota</taxon>
        <taxon>Bacilli</taxon>
        <taxon>Bacillales</taxon>
        <taxon>Bacillaceae</taxon>
        <taxon>Aquibacillus</taxon>
    </lineage>
</organism>